<feature type="region of interest" description="Disordered" evidence="1">
    <location>
        <begin position="584"/>
        <end position="620"/>
    </location>
</feature>
<evidence type="ECO:0000256" key="1">
    <source>
        <dbReference type="SAM" id="MobiDB-lite"/>
    </source>
</evidence>
<dbReference type="EMBL" id="BAAFSV010000002">
    <property type="protein sequence ID" value="GAB1314662.1"/>
    <property type="molecule type" value="Genomic_DNA"/>
</dbReference>
<feature type="compositionally biased region" description="Polar residues" evidence="1">
    <location>
        <begin position="586"/>
        <end position="595"/>
    </location>
</feature>
<reference evidence="2 3" key="1">
    <citation type="submission" date="2024-09" db="EMBL/GenBank/DDBJ databases">
        <title>Itraconazole resistance in Madurella fahalii resulting from another homologue of gene encoding cytochrome P450 14-alpha sterol demethylase (CYP51).</title>
        <authorList>
            <person name="Yoshioka I."/>
            <person name="Fahal A.H."/>
            <person name="Kaneko S."/>
            <person name="Yaguchi T."/>
        </authorList>
    </citation>
    <scope>NUCLEOTIDE SEQUENCE [LARGE SCALE GENOMIC DNA]</scope>
    <source>
        <strain evidence="2 3">IFM 68171</strain>
    </source>
</reference>
<comment type="caution">
    <text evidence="2">The sequence shown here is derived from an EMBL/GenBank/DDBJ whole genome shotgun (WGS) entry which is preliminary data.</text>
</comment>
<dbReference type="RefSeq" id="XP_070916393.1">
    <property type="nucleotide sequence ID" value="XM_071060292.1"/>
</dbReference>
<sequence>MTEEGMDTFIDIPPRSLSPPLLPNWSFELDQNNCGDNNISHHGNATPAADDLLLRSSRVETFLADPLRPFAISAEIFEIREHTKRALAEVDGMIAGLKFLDKVEREDGVESLQRGLRYVDDFGLRGLGSGHFQCQRWGDDTVLDIALDEIFEDAPEPNSPAQMTRDLDRSWRGLRSLRKGMRAEFQRFKAIASGSIPPTIRKLHAQLFSSRALADRGTLVYRDVLEGLVPDTLADIFAFASLSHAISRMLVRQKRMQEAQVLSGLQRWSDYIKDADERDAFVILASRMWPSRFASPPPRERPPTFDPHGGDHSLHFPNNTHFLQQVAIIASAEMGHLAENLSETGQSGISSANLEQDVVDVTSLTEQEFNFSLLLGFGDNGDDYEAPKDIDPREIGRFCEPKQPIPGYILSPLGASMTNCSPASSLPAAGCQITPPPPPHKSPFICERLYEFQITKKVSDCAVLNLRNMVLFLAVFAFVKDAGECFCRLSGRGKTVARSRTGSTSASECSKTERKLQREFFEPLKRAGADDACFLALLAVAKKFVVLGLFGTEEEVQGYLFTVSREYFKSHGKRAEFISWILGKSPSPSAASNDTPAKRGKRRNPSDSQLSEGPPGSKRQ</sequence>
<name>A0ABQ0GA78_9PEZI</name>
<organism evidence="2 3">
    <name type="scientific">Madurella fahalii</name>
    <dbReference type="NCBI Taxonomy" id="1157608"/>
    <lineage>
        <taxon>Eukaryota</taxon>
        <taxon>Fungi</taxon>
        <taxon>Dikarya</taxon>
        <taxon>Ascomycota</taxon>
        <taxon>Pezizomycotina</taxon>
        <taxon>Sordariomycetes</taxon>
        <taxon>Sordariomycetidae</taxon>
        <taxon>Sordariales</taxon>
        <taxon>Sordariales incertae sedis</taxon>
        <taxon>Madurella</taxon>
    </lineage>
</organism>
<protein>
    <submittedName>
        <fullName evidence="2">Uncharacterized protein</fullName>
    </submittedName>
</protein>
<evidence type="ECO:0000313" key="2">
    <source>
        <dbReference type="EMBL" id="GAB1314662.1"/>
    </source>
</evidence>
<accession>A0ABQ0GA78</accession>
<proteinExistence type="predicted"/>
<gene>
    <name evidence="2" type="ORF">MFIFM68171_04872</name>
</gene>
<evidence type="ECO:0000313" key="3">
    <source>
        <dbReference type="Proteomes" id="UP001628179"/>
    </source>
</evidence>
<dbReference type="Proteomes" id="UP001628179">
    <property type="component" value="Unassembled WGS sequence"/>
</dbReference>
<keyword evidence="3" id="KW-1185">Reference proteome</keyword>
<dbReference type="GeneID" id="98175615"/>